<proteinExistence type="predicted"/>
<protein>
    <submittedName>
        <fullName evidence="1">Uncharacterized protein</fullName>
    </submittedName>
</protein>
<dbReference type="Proteomes" id="UP000030437">
    <property type="component" value="Unassembled WGS sequence"/>
</dbReference>
<evidence type="ECO:0000313" key="1">
    <source>
        <dbReference type="EMBL" id="KGR83870.1"/>
    </source>
</evidence>
<keyword evidence="2" id="KW-1185">Reference proteome</keyword>
<sequence length="59" mass="6924">MPLFLLLAEHIAMNFQPLPFRKTELRLGIVPYSRKARGEAMQYMPRHCFITFSARPFIA</sequence>
<dbReference type="AlphaFoldDB" id="A0A0A3IK93"/>
<name>A0A0A3IK93_9BACI</name>
<gene>
    <name evidence="1" type="ORF">CD32_14325</name>
</gene>
<accession>A0A0A3IK93</accession>
<organism evidence="1 2">
    <name type="scientific">Lysinibacillus odysseyi 34hs-1 = NBRC 100172</name>
    <dbReference type="NCBI Taxonomy" id="1220589"/>
    <lineage>
        <taxon>Bacteria</taxon>
        <taxon>Bacillati</taxon>
        <taxon>Bacillota</taxon>
        <taxon>Bacilli</taxon>
        <taxon>Bacillales</taxon>
        <taxon>Bacillaceae</taxon>
        <taxon>Lysinibacillus</taxon>
    </lineage>
</organism>
<reference evidence="1 2" key="1">
    <citation type="submission" date="2014-02" db="EMBL/GenBank/DDBJ databases">
        <title>Draft genome sequence of Lysinibacillus odysseyi NBRC 100172.</title>
        <authorList>
            <person name="Zhang F."/>
            <person name="Wang G."/>
            <person name="Zhang L."/>
        </authorList>
    </citation>
    <scope>NUCLEOTIDE SEQUENCE [LARGE SCALE GENOMIC DNA]</scope>
    <source>
        <strain evidence="1 2">NBRC 100172</strain>
    </source>
</reference>
<comment type="caution">
    <text evidence="1">The sequence shown here is derived from an EMBL/GenBank/DDBJ whole genome shotgun (WGS) entry which is preliminary data.</text>
</comment>
<dbReference type="EMBL" id="JPVP01000057">
    <property type="protein sequence ID" value="KGR83870.1"/>
    <property type="molecule type" value="Genomic_DNA"/>
</dbReference>
<evidence type="ECO:0000313" key="2">
    <source>
        <dbReference type="Proteomes" id="UP000030437"/>
    </source>
</evidence>